<comment type="caution">
    <text evidence="1">The sequence shown here is derived from an EMBL/GenBank/DDBJ whole genome shotgun (WGS) entry which is preliminary data.</text>
</comment>
<evidence type="ECO:0000313" key="2">
    <source>
        <dbReference type="Proteomes" id="UP000828251"/>
    </source>
</evidence>
<name>A0A9D3VV37_9ROSI</name>
<organism evidence="1 2">
    <name type="scientific">Gossypium stocksii</name>
    <dbReference type="NCBI Taxonomy" id="47602"/>
    <lineage>
        <taxon>Eukaryota</taxon>
        <taxon>Viridiplantae</taxon>
        <taxon>Streptophyta</taxon>
        <taxon>Embryophyta</taxon>
        <taxon>Tracheophyta</taxon>
        <taxon>Spermatophyta</taxon>
        <taxon>Magnoliopsida</taxon>
        <taxon>eudicotyledons</taxon>
        <taxon>Gunneridae</taxon>
        <taxon>Pentapetalae</taxon>
        <taxon>rosids</taxon>
        <taxon>malvids</taxon>
        <taxon>Malvales</taxon>
        <taxon>Malvaceae</taxon>
        <taxon>Malvoideae</taxon>
        <taxon>Gossypium</taxon>
    </lineage>
</organism>
<evidence type="ECO:0000313" key="1">
    <source>
        <dbReference type="EMBL" id="KAH1097343.1"/>
    </source>
</evidence>
<sequence>MGKEGPSIKVMVVVLAEDKLIAPAPKFKQRKVSAVWDFPLGYGKVAAPNSGSSKQIAVDRSSQGRAVWDFPLGCGRVLRIG</sequence>
<dbReference type="Proteomes" id="UP000828251">
    <property type="component" value="Unassembled WGS sequence"/>
</dbReference>
<dbReference type="EMBL" id="JAIQCV010000005">
    <property type="protein sequence ID" value="KAH1097343.1"/>
    <property type="molecule type" value="Genomic_DNA"/>
</dbReference>
<proteinExistence type="predicted"/>
<protein>
    <submittedName>
        <fullName evidence="1">Uncharacterized protein</fullName>
    </submittedName>
</protein>
<gene>
    <name evidence="1" type="ORF">J1N35_014264</name>
</gene>
<dbReference type="AlphaFoldDB" id="A0A9D3VV37"/>
<keyword evidence="2" id="KW-1185">Reference proteome</keyword>
<accession>A0A9D3VV37</accession>
<reference evidence="1 2" key="1">
    <citation type="journal article" date="2021" name="Plant Biotechnol. J.">
        <title>Multi-omics assisted identification of the key and species-specific regulatory components of drought-tolerant mechanisms in Gossypium stocksii.</title>
        <authorList>
            <person name="Yu D."/>
            <person name="Ke L."/>
            <person name="Zhang D."/>
            <person name="Wu Y."/>
            <person name="Sun Y."/>
            <person name="Mei J."/>
            <person name="Sun J."/>
            <person name="Sun Y."/>
        </authorList>
    </citation>
    <scope>NUCLEOTIDE SEQUENCE [LARGE SCALE GENOMIC DNA]</scope>
    <source>
        <strain evidence="2">cv. E1</strain>
        <tissue evidence="1">Leaf</tissue>
    </source>
</reference>